<accession>D0MYC7</accession>
<feature type="transmembrane region" description="Helical" evidence="1">
    <location>
        <begin position="115"/>
        <end position="132"/>
    </location>
</feature>
<feature type="transmembrane region" description="Helical" evidence="1">
    <location>
        <begin position="152"/>
        <end position="173"/>
    </location>
</feature>
<keyword evidence="3" id="KW-1185">Reference proteome</keyword>
<dbReference type="EMBL" id="DS028121">
    <property type="protein sequence ID" value="EEY66175.1"/>
    <property type="molecule type" value="Genomic_DNA"/>
</dbReference>
<gene>
    <name evidence="2" type="ORF">PITG_03726</name>
</gene>
<dbReference type="OrthoDB" id="3900342at2759"/>
<keyword evidence="1" id="KW-0812">Transmembrane</keyword>
<evidence type="ECO:0000256" key="1">
    <source>
        <dbReference type="SAM" id="Phobius"/>
    </source>
</evidence>
<dbReference type="Proteomes" id="UP000006643">
    <property type="component" value="Unassembled WGS sequence"/>
</dbReference>
<dbReference type="OMA" id="NASFRMQ"/>
<dbReference type="GeneID" id="9467669"/>
<reference evidence="3" key="1">
    <citation type="journal article" date="2009" name="Nature">
        <title>Genome sequence and analysis of the Irish potato famine pathogen Phytophthora infestans.</title>
        <authorList>
            <consortium name="The Broad Institute Genome Sequencing Platform"/>
            <person name="Haas B.J."/>
            <person name="Kamoun S."/>
            <person name="Zody M.C."/>
            <person name="Jiang R.H."/>
            <person name="Handsaker R.E."/>
            <person name="Cano L.M."/>
            <person name="Grabherr M."/>
            <person name="Kodira C.D."/>
            <person name="Raffaele S."/>
            <person name="Torto-Alalibo T."/>
            <person name="Bozkurt T.O."/>
            <person name="Ah-Fong A.M."/>
            <person name="Alvarado L."/>
            <person name="Anderson V.L."/>
            <person name="Armstrong M.R."/>
            <person name="Avrova A."/>
            <person name="Baxter L."/>
            <person name="Beynon J."/>
            <person name="Boevink P.C."/>
            <person name="Bollmann S.R."/>
            <person name="Bos J.I."/>
            <person name="Bulone V."/>
            <person name="Cai G."/>
            <person name="Cakir C."/>
            <person name="Carrington J.C."/>
            <person name="Chawner M."/>
            <person name="Conti L."/>
            <person name="Costanzo S."/>
            <person name="Ewan R."/>
            <person name="Fahlgren N."/>
            <person name="Fischbach M.A."/>
            <person name="Fugelstad J."/>
            <person name="Gilroy E.M."/>
            <person name="Gnerre S."/>
            <person name="Green P.J."/>
            <person name="Grenville-Briggs L.J."/>
            <person name="Griffith J."/>
            <person name="Grunwald N.J."/>
            <person name="Horn K."/>
            <person name="Horner N.R."/>
            <person name="Hu C.H."/>
            <person name="Huitema E."/>
            <person name="Jeong D.H."/>
            <person name="Jones A.M."/>
            <person name="Jones J.D."/>
            <person name="Jones R.W."/>
            <person name="Karlsson E.K."/>
            <person name="Kunjeti S.G."/>
            <person name="Lamour K."/>
            <person name="Liu Z."/>
            <person name="Ma L."/>
            <person name="Maclean D."/>
            <person name="Chibucos M.C."/>
            <person name="McDonald H."/>
            <person name="McWalters J."/>
            <person name="Meijer H.J."/>
            <person name="Morgan W."/>
            <person name="Morris P.F."/>
            <person name="Munro C.A."/>
            <person name="O'Neill K."/>
            <person name="Ospina-Giraldo M."/>
            <person name="Pinzon A."/>
            <person name="Pritchard L."/>
            <person name="Ramsahoye B."/>
            <person name="Ren Q."/>
            <person name="Restrepo S."/>
            <person name="Roy S."/>
            <person name="Sadanandom A."/>
            <person name="Savidor A."/>
            <person name="Schornack S."/>
            <person name="Schwartz D.C."/>
            <person name="Schumann U.D."/>
            <person name="Schwessinger B."/>
            <person name="Seyer L."/>
            <person name="Sharpe T."/>
            <person name="Silvar C."/>
            <person name="Song J."/>
            <person name="Studholme D.J."/>
            <person name="Sykes S."/>
            <person name="Thines M."/>
            <person name="van de Vondervoort P.J."/>
            <person name="Phuntumart V."/>
            <person name="Wawra S."/>
            <person name="Weide R."/>
            <person name="Win J."/>
            <person name="Young C."/>
            <person name="Zhou S."/>
            <person name="Fry W."/>
            <person name="Meyers B.C."/>
            <person name="van West P."/>
            <person name="Ristaino J."/>
            <person name="Govers F."/>
            <person name="Birch P.R."/>
            <person name="Whisson S.C."/>
            <person name="Judelson H.S."/>
            <person name="Nusbaum C."/>
        </authorList>
    </citation>
    <scope>NUCLEOTIDE SEQUENCE [LARGE SCALE GENOMIC DNA]</scope>
    <source>
        <strain evidence="3">T30-4</strain>
    </source>
</reference>
<organism evidence="2 3">
    <name type="scientific">Phytophthora infestans (strain T30-4)</name>
    <name type="common">Potato late blight agent</name>
    <dbReference type="NCBI Taxonomy" id="403677"/>
    <lineage>
        <taxon>Eukaryota</taxon>
        <taxon>Sar</taxon>
        <taxon>Stramenopiles</taxon>
        <taxon>Oomycota</taxon>
        <taxon>Peronosporomycetes</taxon>
        <taxon>Peronosporales</taxon>
        <taxon>Peronosporaceae</taxon>
        <taxon>Phytophthora</taxon>
    </lineage>
</organism>
<dbReference type="eggNOG" id="KOG1287">
    <property type="taxonomic scope" value="Eukaryota"/>
</dbReference>
<dbReference type="RefSeq" id="XP_002906774.1">
    <property type="nucleotide sequence ID" value="XM_002906728.1"/>
</dbReference>
<dbReference type="STRING" id="403677.D0MYC7"/>
<dbReference type="HOGENOM" id="CLU_1491852_0_0_1"/>
<sequence length="181" mass="19859">MTHLSRNSGASLDILESKVEPPQRHSKALQLWALGIGAVISGEYCGWQSSLVAGFTGMLIVMGMMAVLYVTLSFSGLAETLKVIAVNSSTFYTIYSYLQTLFNASFRMQACSTKLCVLLQLIMFFSAIPHLSYSRWVLPLASDETIEPEKSIPRGLLLCISTLVVLLRFTALVQPQPSSSE</sequence>
<protein>
    <submittedName>
        <fullName evidence="2">Uncharacterized protein</fullName>
    </submittedName>
</protein>
<dbReference type="KEGG" id="pif:PITG_03726"/>
<keyword evidence="1" id="KW-1133">Transmembrane helix</keyword>
<dbReference type="AlphaFoldDB" id="D0MYC7"/>
<evidence type="ECO:0000313" key="2">
    <source>
        <dbReference type="EMBL" id="EEY66175.1"/>
    </source>
</evidence>
<dbReference type="InParanoid" id="D0MYC7"/>
<keyword evidence="1" id="KW-0472">Membrane</keyword>
<proteinExistence type="predicted"/>
<feature type="transmembrane region" description="Helical" evidence="1">
    <location>
        <begin position="51"/>
        <end position="72"/>
    </location>
</feature>
<dbReference type="VEuPathDB" id="FungiDB:PITG_03726"/>
<name>D0MYC7_PHYIT</name>
<evidence type="ECO:0000313" key="3">
    <source>
        <dbReference type="Proteomes" id="UP000006643"/>
    </source>
</evidence>